<feature type="region of interest" description="Disordered" evidence="4">
    <location>
        <begin position="1"/>
        <end position="27"/>
    </location>
</feature>
<name>A0ABQ0CWH2_9HYPO</name>
<evidence type="ECO:0000313" key="5">
    <source>
        <dbReference type="EMBL" id="GAB0137766.1"/>
    </source>
</evidence>
<keyword evidence="3" id="KW-0813">Transport</keyword>
<comment type="caution">
    <text evidence="5">The sequence shown here is derived from an EMBL/GenBank/DDBJ whole genome shotgun (WGS) entry which is preliminary data.</text>
</comment>
<evidence type="ECO:0000256" key="4">
    <source>
        <dbReference type="SAM" id="MobiDB-lite"/>
    </source>
</evidence>
<feature type="compositionally biased region" description="Basic and acidic residues" evidence="4">
    <location>
        <begin position="1"/>
        <end position="14"/>
    </location>
</feature>
<keyword evidence="6" id="KW-1185">Reference proteome</keyword>
<protein>
    <recommendedName>
        <fullName evidence="3">Protein BCP1</fullName>
    </recommendedName>
</protein>
<gene>
    <name evidence="5" type="primary">g6020</name>
    <name evidence="5" type="ORF">EsDP_00006020</name>
</gene>
<proteinExistence type="inferred from homology"/>
<evidence type="ECO:0000313" key="6">
    <source>
        <dbReference type="Proteomes" id="UP001562357"/>
    </source>
</evidence>
<evidence type="ECO:0000256" key="3">
    <source>
        <dbReference type="PIRNR" id="PIRNR028983"/>
    </source>
</evidence>
<comment type="function">
    <text evidence="1 3">Involved in nuclear export, actin cytoskeleton organization and vesicular transport.</text>
</comment>
<accession>A0ABQ0CWH2</accession>
<dbReference type="EMBL" id="BAAFGZ010000315">
    <property type="protein sequence ID" value="GAB0137766.1"/>
    <property type="molecule type" value="Genomic_DNA"/>
</dbReference>
<dbReference type="Proteomes" id="UP001562357">
    <property type="component" value="Unassembled WGS sequence"/>
</dbReference>
<dbReference type="PIRSF" id="PIRSF028983">
    <property type="entry name" value="BCP1"/>
    <property type="match status" value="1"/>
</dbReference>
<organism evidence="5 6">
    <name type="scientific">Epichloe bromicola</name>
    <dbReference type="NCBI Taxonomy" id="79588"/>
    <lineage>
        <taxon>Eukaryota</taxon>
        <taxon>Fungi</taxon>
        <taxon>Dikarya</taxon>
        <taxon>Ascomycota</taxon>
        <taxon>Pezizomycotina</taxon>
        <taxon>Sordariomycetes</taxon>
        <taxon>Hypocreomycetidae</taxon>
        <taxon>Hypocreales</taxon>
        <taxon>Clavicipitaceae</taxon>
        <taxon>Epichloe</taxon>
    </lineage>
</organism>
<comment type="subcellular location">
    <subcellularLocation>
        <location evidence="3">Nucleus</location>
    </subcellularLocation>
</comment>
<comment type="similarity">
    <text evidence="2 3">Belongs to the BCP1 family.</text>
</comment>
<dbReference type="Pfam" id="PF13862">
    <property type="entry name" value="BCCIP"/>
    <property type="match status" value="1"/>
</dbReference>
<reference evidence="6" key="1">
    <citation type="submission" date="2024-06" db="EMBL/GenBank/DDBJ databases">
        <title>Draft Genome Sequences of Epichloe bromicola Strains Isolated from Elymus ciliaris.</title>
        <authorList>
            <consortium name="Epichloe bromicola genome sequencing consortium"/>
            <person name="Miura A."/>
            <person name="Imano S."/>
            <person name="Ashida A."/>
            <person name="Sato I."/>
            <person name="Chiba S."/>
            <person name="Tanaka A."/>
            <person name="Camagna M."/>
            <person name="Takemoto D."/>
        </authorList>
    </citation>
    <scope>NUCLEOTIDE SEQUENCE [LARGE SCALE GENOMIC DNA]</scope>
    <source>
        <strain evidence="6">DP</strain>
    </source>
</reference>
<evidence type="ECO:0000256" key="2">
    <source>
        <dbReference type="ARBA" id="ARBA00006781"/>
    </source>
</evidence>
<dbReference type="InterPro" id="IPR025602">
    <property type="entry name" value="BCP1_family"/>
</dbReference>
<sequence>MGKKRSREDGKDDTAANADDDWVDEDVDEEEDFDVLQVEFEWFNFDPKIDFHGVKSLMRQLFDVDHSFINTSALADLILSQPTIGSTVKVDGKEYDAYVVLTVLNTFVHREKEPMKQMLKYLTEKAQTNESLAMIADLLNSDKHIGLVLSERLINIPSEIAPPLYSMLIDEIEAAVEDKEPYEFSHYLILSKAYLEVESTLDVEKRKKKKPREEGTTFFFHLEDEIFHKFALAYGNFTYTNEDEAAADSKRAFQEAGIKTAGHMILIEAGKLRAAQKAIAEHFKVPERQSNLTRHDKH</sequence>
<feature type="compositionally biased region" description="Acidic residues" evidence="4">
    <location>
        <begin position="18"/>
        <end position="27"/>
    </location>
</feature>
<evidence type="ECO:0000256" key="1">
    <source>
        <dbReference type="ARBA" id="ARBA00002688"/>
    </source>
</evidence>
<keyword evidence="3" id="KW-0539">Nucleus</keyword>
<dbReference type="PANTHER" id="PTHR13261:SF0">
    <property type="entry name" value="BRCA2 AND CDKN1A-INTERACTING PROTEIN"/>
    <property type="match status" value="1"/>
</dbReference>
<dbReference type="PANTHER" id="PTHR13261">
    <property type="entry name" value="BRCA2 AND CDKN1A INTERACTING PROTEIN"/>
    <property type="match status" value="1"/>
</dbReference>
<keyword evidence="3" id="KW-0653">Protein transport</keyword>